<protein>
    <submittedName>
        <fullName evidence="1">Uncharacterized protein</fullName>
    </submittedName>
</protein>
<dbReference type="EMBL" id="AP019831">
    <property type="protein sequence ID" value="BBM46280.1"/>
    <property type="molecule type" value="Genomic_DNA"/>
</dbReference>
<name>A0A510K3P0_9FUSO</name>
<organism evidence="1 2">
    <name type="scientific">Leptotrichia trevisanii</name>
    <dbReference type="NCBI Taxonomy" id="109328"/>
    <lineage>
        <taxon>Bacteria</taxon>
        <taxon>Fusobacteriati</taxon>
        <taxon>Fusobacteriota</taxon>
        <taxon>Fusobacteriia</taxon>
        <taxon>Fusobacteriales</taxon>
        <taxon>Leptotrichiaceae</taxon>
        <taxon>Leptotrichia</taxon>
    </lineage>
</organism>
<dbReference type="Proteomes" id="UP000422644">
    <property type="component" value="Chromosome"/>
</dbReference>
<proteinExistence type="predicted"/>
<reference evidence="1 2" key="1">
    <citation type="submission" date="2019-07" db="EMBL/GenBank/DDBJ databases">
        <title>Complete Genome Sequence of Leptotrichia trevisanii Strain JMUB3870.</title>
        <authorList>
            <person name="Watanabe S."/>
            <person name="Cui L."/>
        </authorList>
    </citation>
    <scope>NUCLEOTIDE SEQUENCE [LARGE SCALE GENOMIC DNA]</scope>
    <source>
        <strain evidence="1 2">JMUB3870</strain>
    </source>
</reference>
<gene>
    <name evidence="1" type="ORF">JMUB3870_2417</name>
</gene>
<keyword evidence="2" id="KW-1185">Reference proteome</keyword>
<dbReference type="AlphaFoldDB" id="A0A510K3P0"/>
<sequence>MYWRNYETKKNNEKFNVTPAIFLLSDWKLIIHPVFKQYFLLYFKISNNEQGN</sequence>
<accession>A0A510K3P0</accession>
<evidence type="ECO:0000313" key="1">
    <source>
        <dbReference type="EMBL" id="BBM46280.1"/>
    </source>
</evidence>
<evidence type="ECO:0000313" key="2">
    <source>
        <dbReference type="Proteomes" id="UP000422644"/>
    </source>
</evidence>